<evidence type="ECO:0000256" key="2">
    <source>
        <dbReference type="SAM" id="MobiDB-lite"/>
    </source>
</evidence>
<keyword evidence="3" id="KW-0812">Transmembrane</keyword>
<feature type="compositionally biased region" description="Polar residues" evidence="2">
    <location>
        <begin position="852"/>
        <end position="868"/>
    </location>
</feature>
<dbReference type="PANTHER" id="PTHR24417">
    <property type="entry name" value="SERINE/THREONINE-PROTEIN KINASE LMTK1"/>
    <property type="match status" value="1"/>
</dbReference>
<protein>
    <submittedName>
        <fullName evidence="6 7">Serine/threonine-protein kinase LMTK2-like isoform X1</fullName>
    </submittedName>
</protein>
<keyword evidence="3" id="KW-1133">Transmembrane helix</keyword>
<dbReference type="RefSeq" id="XP_022247749.1">
    <property type="nucleotide sequence ID" value="XM_022392041.1"/>
</dbReference>
<evidence type="ECO:0000259" key="4">
    <source>
        <dbReference type="PROSITE" id="PS50011"/>
    </source>
</evidence>
<evidence type="ECO:0000256" key="3">
    <source>
        <dbReference type="SAM" id="Phobius"/>
    </source>
</evidence>
<feature type="binding site" evidence="1">
    <location>
        <position position="224"/>
    </location>
    <ligand>
        <name>ATP</name>
        <dbReference type="ChEBI" id="CHEBI:30616"/>
    </ligand>
</feature>
<sequence>MPQELLAVLVFLEISLFCAFGKPLQFASITVTDTTPLDLKLILSAVVAGAVLVAFIGMLVGCVCCPPHSLKNPGVFNVHVLSSFGHQNGTTRQNINTGTYNRHVETCIRDTEFTIFPPPNPATNQPVGLPYDNEVTFEPLPEIHPRRQDNKTLPLSCPYLPAHFTYAVTKGFSIHDWFADHHKNFPRNQLQYLQEVGSGWFGQVVEGEAQNITPPQRKTKVVVKILREDASPSEHALFLREVQPYRDLNHPNIICLLSQCLESNPFLLIMEHFTMDMKEYLIQLRHDSEKLLKEGQLMSMMCDVATAVQYMHEHEFISSDLAARNCVVTSNITVKIGDYGTSIQKYKDDYYHLGSIAVPIRWCAPECLLCTETTIETRELTKEANVWSLGVLLWETLEFGKQPYIELTDEEVLQQVITEQTVKLEKPKTPCAHSKRLYEIMKICWEIVHKRPVIQKVAELLRHLYENRNLPSDSAEFEIRWNTLQPIPRNHNISSTDSSKVCMQFENDFIMNQKQDFMKDGESSFSFSEVEHSSQEISPSRGSLSTGYEVGFEPHTYISPSLQNLRGSIEDLSTFEERPFQSSENLGHLHAKTKQLGSPEKSSEHAITAQQISDAIRDLDSMLANKASLSGETSNKMFPDKNQQKDAGLIENKVPDSLVLADKDSPFSSLDYEKDSSSSKLNNLLLESPKAMADLFKLTVIDSETSSDSDSMPHQFLQENNSALTINDVKTQSNLYNEFEAVNKLDSTSEVKSSKDLITVPVKEQEHEENVQILPSTSHILSELDQQPNSLIYVEGYQPESVSSSQCLEIGSKHEETSNTSNKHNIFKDNSAFVPSGDSEKNENTKEKKHSASPNIENKNVDTESGNCDDSAEGLPLEVEAVYIEHH</sequence>
<proteinExistence type="predicted"/>
<dbReference type="InterPro" id="IPR011009">
    <property type="entry name" value="Kinase-like_dom_sf"/>
</dbReference>
<dbReference type="GeneID" id="106464354"/>
<evidence type="ECO:0000313" key="6">
    <source>
        <dbReference type="RefSeq" id="XP_022247749.1"/>
    </source>
</evidence>
<dbReference type="PROSITE" id="PS00107">
    <property type="entry name" value="PROTEIN_KINASE_ATP"/>
    <property type="match status" value="1"/>
</dbReference>
<keyword evidence="1" id="KW-0067">ATP-binding</keyword>
<feature type="transmembrane region" description="Helical" evidence="3">
    <location>
        <begin position="41"/>
        <end position="61"/>
    </location>
</feature>
<keyword evidence="3" id="KW-0472">Membrane</keyword>
<dbReference type="PROSITE" id="PS50011">
    <property type="entry name" value="PROTEIN_KINASE_DOM"/>
    <property type="match status" value="1"/>
</dbReference>
<dbReference type="Gene3D" id="1.10.510.10">
    <property type="entry name" value="Transferase(Phosphotransferase) domain 1"/>
    <property type="match status" value="1"/>
</dbReference>
<name>A0ABM1SVU4_LIMPO</name>
<dbReference type="InterPro" id="IPR000719">
    <property type="entry name" value="Prot_kinase_dom"/>
</dbReference>
<gene>
    <name evidence="6 7 8" type="primary">LOC106464354</name>
</gene>
<feature type="transmembrane region" description="Helical" evidence="3">
    <location>
        <begin position="6"/>
        <end position="29"/>
    </location>
</feature>
<feature type="region of interest" description="Disordered" evidence="2">
    <location>
        <begin position="812"/>
        <end position="875"/>
    </location>
</feature>
<dbReference type="Gene3D" id="3.30.200.20">
    <property type="entry name" value="Phosphorylase Kinase, domain 1"/>
    <property type="match status" value="1"/>
</dbReference>
<evidence type="ECO:0000313" key="8">
    <source>
        <dbReference type="RefSeq" id="XP_022247751.1"/>
    </source>
</evidence>
<accession>A0ABM1SVU4</accession>
<dbReference type="Pfam" id="PF07714">
    <property type="entry name" value="PK_Tyr_Ser-Thr"/>
    <property type="match status" value="1"/>
</dbReference>
<dbReference type="InterPro" id="IPR017441">
    <property type="entry name" value="Protein_kinase_ATP_BS"/>
</dbReference>
<evidence type="ECO:0000313" key="5">
    <source>
        <dbReference type="Proteomes" id="UP000694941"/>
    </source>
</evidence>
<dbReference type="InterPro" id="IPR001245">
    <property type="entry name" value="Ser-Thr/Tyr_kinase_cat_dom"/>
</dbReference>
<dbReference type="RefSeq" id="XP_022247750.1">
    <property type="nucleotide sequence ID" value="XM_022392042.1"/>
</dbReference>
<evidence type="ECO:0000256" key="1">
    <source>
        <dbReference type="PROSITE-ProRule" id="PRU10141"/>
    </source>
</evidence>
<dbReference type="Proteomes" id="UP000694941">
    <property type="component" value="Unplaced"/>
</dbReference>
<feature type="domain" description="Protein kinase" evidence="4">
    <location>
        <begin position="190"/>
        <end position="466"/>
    </location>
</feature>
<keyword evidence="1" id="KW-0547">Nucleotide-binding</keyword>
<keyword evidence="5" id="KW-1185">Reference proteome</keyword>
<dbReference type="SUPFAM" id="SSF56112">
    <property type="entry name" value="Protein kinase-like (PK-like)"/>
    <property type="match status" value="1"/>
</dbReference>
<dbReference type="RefSeq" id="XP_022247751.1">
    <property type="nucleotide sequence ID" value="XM_022392043.1"/>
</dbReference>
<dbReference type="PANTHER" id="PTHR24417:SF7">
    <property type="entry name" value="CHROMATIN MODIFICATION-RELATED PROTEIN EAF1"/>
    <property type="match status" value="1"/>
</dbReference>
<dbReference type="PRINTS" id="PR00109">
    <property type="entry name" value="TYRKINASE"/>
</dbReference>
<evidence type="ECO:0000313" key="7">
    <source>
        <dbReference type="RefSeq" id="XP_022247750.1"/>
    </source>
</evidence>
<reference evidence="6 7" key="1">
    <citation type="submission" date="2025-05" db="UniProtKB">
        <authorList>
            <consortium name="RefSeq"/>
        </authorList>
    </citation>
    <scope>IDENTIFICATION</scope>
    <source>
        <tissue evidence="6 7">Muscle</tissue>
    </source>
</reference>
<organism evidence="5 7">
    <name type="scientific">Limulus polyphemus</name>
    <name type="common">Atlantic horseshoe crab</name>
    <dbReference type="NCBI Taxonomy" id="6850"/>
    <lineage>
        <taxon>Eukaryota</taxon>
        <taxon>Metazoa</taxon>
        <taxon>Ecdysozoa</taxon>
        <taxon>Arthropoda</taxon>
        <taxon>Chelicerata</taxon>
        <taxon>Merostomata</taxon>
        <taxon>Xiphosura</taxon>
        <taxon>Limulidae</taxon>
        <taxon>Limulus</taxon>
    </lineage>
</organism>